<protein>
    <submittedName>
        <fullName evidence="7">L-threonine 3-dehydrogenase, putative</fullName>
    </submittedName>
</protein>
<sequence length="361" mass="38592">MPVIPDKSTMLGAVIHCDRRESSAKHSGSGDLFPALELSQDLPIPDAAEVRQAIGEEAYESLVNCGESGAAGGDLRLVKVLRGGICGTDIHMLKGYVDDAVAVDGKSPLVLGHEFVGIDTRTEKRVVAGINIPCGRCPLCHQAAAEGREDLLIRRRNHCPHRHCIGIHKWSGCHAEYLLVPSGNLFIVPESLTDLEACCTEPLAAALRIVEQGIVKAGDRVCIIGGGRLGLMIAEVLMRLPLAQRVTNDEAEERSAQPLKELCVIGSDVQRMRDVLGLVEGPASIDRSCYRALMKSADGASVMEMKLVSRYSLQCATAGAEGDDSRLFDVVIESTGSSSYAAALSGAMNLCRKMGGWRAPH</sequence>
<dbReference type="OMA" id="TDLEACC"/>
<dbReference type="GO" id="GO:0046872">
    <property type="term" value="F:metal ion binding"/>
    <property type="evidence" value="ECO:0007669"/>
    <property type="project" value="UniProtKB-KW"/>
</dbReference>
<dbReference type="InterPro" id="IPR013154">
    <property type="entry name" value="ADH-like_N"/>
</dbReference>
<name>C5KB87_PERM5</name>
<dbReference type="Pfam" id="PF08240">
    <property type="entry name" value="ADH_N"/>
    <property type="match status" value="1"/>
</dbReference>
<evidence type="ECO:0000256" key="4">
    <source>
        <dbReference type="ARBA" id="ARBA00022833"/>
    </source>
</evidence>
<dbReference type="RefSeq" id="XP_002786617.1">
    <property type="nucleotide sequence ID" value="XM_002786571.1"/>
</dbReference>
<dbReference type="EMBL" id="GG671811">
    <property type="protein sequence ID" value="EER18413.1"/>
    <property type="molecule type" value="Genomic_DNA"/>
</dbReference>
<dbReference type="Gene3D" id="3.40.50.720">
    <property type="entry name" value="NAD(P)-binding Rossmann-like Domain"/>
    <property type="match status" value="1"/>
</dbReference>
<evidence type="ECO:0000313" key="7">
    <source>
        <dbReference type="EMBL" id="EER18413.1"/>
    </source>
</evidence>
<keyword evidence="5" id="KW-0560">Oxidoreductase</keyword>
<evidence type="ECO:0000313" key="8">
    <source>
        <dbReference type="Proteomes" id="UP000007800"/>
    </source>
</evidence>
<evidence type="ECO:0000256" key="5">
    <source>
        <dbReference type="ARBA" id="ARBA00023002"/>
    </source>
</evidence>
<dbReference type="SUPFAM" id="SSF50129">
    <property type="entry name" value="GroES-like"/>
    <property type="match status" value="1"/>
</dbReference>
<comment type="cofactor">
    <cofactor evidence="1">
        <name>Zn(2+)</name>
        <dbReference type="ChEBI" id="CHEBI:29105"/>
    </cofactor>
</comment>
<dbReference type="GO" id="GO:0016491">
    <property type="term" value="F:oxidoreductase activity"/>
    <property type="evidence" value="ECO:0007669"/>
    <property type="project" value="UniProtKB-KW"/>
</dbReference>
<dbReference type="OrthoDB" id="3941538at2759"/>
<dbReference type="InParanoid" id="C5KB87"/>
<dbReference type="PANTHER" id="PTHR43350:SF2">
    <property type="entry name" value="GROES-LIKE ZINC-BINDING ALCOHOL DEHYDROGENASE FAMILY PROTEIN"/>
    <property type="match status" value="1"/>
</dbReference>
<keyword evidence="4" id="KW-0862">Zinc</keyword>
<keyword evidence="8" id="KW-1185">Reference proteome</keyword>
<proteinExistence type="inferred from homology"/>
<dbReference type="GeneID" id="9049219"/>
<keyword evidence="3" id="KW-0479">Metal-binding</keyword>
<evidence type="ECO:0000259" key="6">
    <source>
        <dbReference type="Pfam" id="PF08240"/>
    </source>
</evidence>
<evidence type="ECO:0000256" key="3">
    <source>
        <dbReference type="ARBA" id="ARBA00022723"/>
    </source>
</evidence>
<dbReference type="PANTHER" id="PTHR43350">
    <property type="entry name" value="NAD-DEPENDENT ALCOHOL DEHYDROGENASE"/>
    <property type="match status" value="1"/>
</dbReference>
<evidence type="ECO:0000256" key="2">
    <source>
        <dbReference type="ARBA" id="ARBA00008072"/>
    </source>
</evidence>
<accession>C5KB87</accession>
<evidence type="ECO:0000256" key="1">
    <source>
        <dbReference type="ARBA" id="ARBA00001947"/>
    </source>
</evidence>
<dbReference type="Gene3D" id="3.90.180.10">
    <property type="entry name" value="Medium-chain alcohol dehydrogenases, catalytic domain"/>
    <property type="match status" value="1"/>
</dbReference>
<organism evidence="8">
    <name type="scientific">Perkinsus marinus (strain ATCC 50983 / TXsc)</name>
    <dbReference type="NCBI Taxonomy" id="423536"/>
    <lineage>
        <taxon>Eukaryota</taxon>
        <taxon>Sar</taxon>
        <taxon>Alveolata</taxon>
        <taxon>Perkinsozoa</taxon>
        <taxon>Perkinsea</taxon>
        <taxon>Perkinsida</taxon>
        <taxon>Perkinsidae</taxon>
        <taxon>Perkinsus</taxon>
    </lineage>
</organism>
<gene>
    <name evidence="7" type="ORF">Pmar_PMAR005324</name>
</gene>
<dbReference type="Proteomes" id="UP000007800">
    <property type="component" value="Unassembled WGS sequence"/>
</dbReference>
<feature type="domain" description="Alcohol dehydrogenase-like N-terminal" evidence="6">
    <location>
        <begin position="77"/>
        <end position="189"/>
    </location>
</feature>
<reference evidence="7 8" key="1">
    <citation type="submission" date="2008-07" db="EMBL/GenBank/DDBJ databases">
        <authorList>
            <person name="El-Sayed N."/>
            <person name="Caler E."/>
            <person name="Inman J."/>
            <person name="Amedeo P."/>
            <person name="Hass B."/>
            <person name="Wortman J."/>
        </authorList>
    </citation>
    <scope>NUCLEOTIDE SEQUENCE [LARGE SCALE GENOMIC DNA]</scope>
    <source>
        <strain evidence="8">ATCC 50983 / TXsc</strain>
    </source>
</reference>
<dbReference type="InterPro" id="IPR011032">
    <property type="entry name" value="GroES-like_sf"/>
</dbReference>
<dbReference type="AlphaFoldDB" id="C5KB87"/>
<comment type="similarity">
    <text evidence="2">Belongs to the zinc-containing alcohol dehydrogenase family.</text>
</comment>